<evidence type="ECO:0000313" key="3">
    <source>
        <dbReference type="Proteomes" id="UP000772434"/>
    </source>
</evidence>
<keyword evidence="1" id="KW-0812">Transmembrane</keyword>
<feature type="transmembrane region" description="Helical" evidence="1">
    <location>
        <begin position="43"/>
        <end position="59"/>
    </location>
</feature>
<keyword evidence="3" id="KW-1185">Reference proteome</keyword>
<feature type="transmembrane region" description="Helical" evidence="1">
    <location>
        <begin position="12"/>
        <end position="31"/>
    </location>
</feature>
<keyword evidence="1" id="KW-0472">Membrane</keyword>
<accession>A0A9P5P7R3</accession>
<keyword evidence="1" id="KW-1133">Transmembrane helix</keyword>
<evidence type="ECO:0000313" key="2">
    <source>
        <dbReference type="EMBL" id="KAF9050936.1"/>
    </source>
</evidence>
<comment type="caution">
    <text evidence="2">The sequence shown here is derived from an EMBL/GenBank/DDBJ whole genome shotgun (WGS) entry which is preliminary data.</text>
</comment>
<dbReference type="Proteomes" id="UP000772434">
    <property type="component" value="Unassembled WGS sequence"/>
</dbReference>
<organism evidence="2 3">
    <name type="scientific">Rhodocollybia butyracea</name>
    <dbReference type="NCBI Taxonomy" id="206335"/>
    <lineage>
        <taxon>Eukaryota</taxon>
        <taxon>Fungi</taxon>
        <taxon>Dikarya</taxon>
        <taxon>Basidiomycota</taxon>
        <taxon>Agaricomycotina</taxon>
        <taxon>Agaricomycetes</taxon>
        <taxon>Agaricomycetidae</taxon>
        <taxon>Agaricales</taxon>
        <taxon>Marasmiineae</taxon>
        <taxon>Omphalotaceae</taxon>
        <taxon>Rhodocollybia</taxon>
    </lineage>
</organism>
<reference evidence="2" key="1">
    <citation type="submission" date="2020-11" db="EMBL/GenBank/DDBJ databases">
        <authorList>
            <consortium name="DOE Joint Genome Institute"/>
            <person name="Ahrendt S."/>
            <person name="Riley R."/>
            <person name="Andreopoulos W."/>
            <person name="Labutti K."/>
            <person name="Pangilinan J."/>
            <person name="Ruiz-Duenas F.J."/>
            <person name="Barrasa J.M."/>
            <person name="Sanchez-Garcia M."/>
            <person name="Camarero S."/>
            <person name="Miyauchi S."/>
            <person name="Serrano A."/>
            <person name="Linde D."/>
            <person name="Babiker R."/>
            <person name="Drula E."/>
            <person name="Ayuso-Fernandez I."/>
            <person name="Pacheco R."/>
            <person name="Padilla G."/>
            <person name="Ferreira P."/>
            <person name="Barriuso J."/>
            <person name="Kellner H."/>
            <person name="Castanera R."/>
            <person name="Alfaro M."/>
            <person name="Ramirez L."/>
            <person name="Pisabarro A.G."/>
            <person name="Kuo A."/>
            <person name="Tritt A."/>
            <person name="Lipzen A."/>
            <person name="He G."/>
            <person name="Yan M."/>
            <person name="Ng V."/>
            <person name="Cullen D."/>
            <person name="Martin F."/>
            <person name="Rosso M.-N."/>
            <person name="Henrissat B."/>
            <person name="Hibbett D."/>
            <person name="Martinez A.T."/>
            <person name="Grigoriev I.V."/>
        </authorList>
    </citation>
    <scope>NUCLEOTIDE SEQUENCE</scope>
    <source>
        <strain evidence="2">AH 40177</strain>
    </source>
</reference>
<name>A0A9P5P7R3_9AGAR</name>
<sequence length="93" mass="10359">MLSYMVSCCQMWYISDAVCMFIYAFSLRSVFVFRCISHGSPSTVLSLCLLLPFVPAHYITPLDASISLPHLPHFTHSISTCLHASTAYVLLSP</sequence>
<dbReference type="AlphaFoldDB" id="A0A9P5P7R3"/>
<evidence type="ECO:0000256" key="1">
    <source>
        <dbReference type="SAM" id="Phobius"/>
    </source>
</evidence>
<protein>
    <submittedName>
        <fullName evidence="2">Uncharacterized protein</fullName>
    </submittedName>
</protein>
<gene>
    <name evidence="2" type="ORF">BDP27DRAFT_1345538</name>
</gene>
<dbReference type="EMBL" id="JADNRY010000462">
    <property type="protein sequence ID" value="KAF9050936.1"/>
    <property type="molecule type" value="Genomic_DNA"/>
</dbReference>
<proteinExistence type="predicted"/>